<dbReference type="Gene3D" id="2.60.40.380">
    <property type="entry name" value="Purple acid phosphatase-like, N-terminal"/>
    <property type="match status" value="1"/>
</dbReference>
<dbReference type="Proteomes" id="UP000295689">
    <property type="component" value="Unassembled WGS sequence"/>
</dbReference>
<evidence type="ECO:0000256" key="1">
    <source>
        <dbReference type="SAM" id="MobiDB-lite"/>
    </source>
</evidence>
<protein>
    <submittedName>
        <fullName evidence="4">Alkaline phosphatase D</fullName>
    </submittedName>
</protein>
<dbReference type="PANTHER" id="PTHR43606">
    <property type="entry name" value="PHOSPHATASE, PUTATIVE (AFU_ORTHOLOGUE AFUA_6G08710)-RELATED"/>
    <property type="match status" value="1"/>
</dbReference>
<keyword evidence="5" id="KW-1185">Reference proteome</keyword>
<gene>
    <name evidence="4" type="ORF">EV146_113143</name>
</gene>
<evidence type="ECO:0000313" key="4">
    <source>
        <dbReference type="EMBL" id="TCN21219.1"/>
    </source>
</evidence>
<sequence length="535" mass="60111">MRYEKWLQDFNAKKLNRRSFLETSGKAAFAATLSLTIPYSLSKKGVEASFTFNEYPFTLGVASGDPLPDGVVLWTRLAPNPTAADGLGGMVDKNIRVEWEIAEDKKFTKVIKRGTEVAMQEFAHSVHAEVHGLKPGREYYYRFKAGNELSPVGRTKTAPARGAHLDRLSFAFASCQSWVGGRYSAYRDMAQQDLDLVFHLGDYIYEKRDTATLADFRNQHALYKTSPDLQAAHAAFPFIVTFDDHEIENNWANSISQPDGEESNQDFLALRAAAFQAYYEHLPLRLRSKPHGSDMILYRQFTYGNLADFNVLDTRQYRDNQLSDGFPGAPLHPDASSPSRTMMGSKQEKWLLKNLENSHARWNVIAQQTIMAQFDYDPGSGISVNHDQWDGYTAERDRLLRFIQEHRPSNPVVLAGDWHSSWVNDLKADFRNPHSETLATEFVGTSISSGCGWKGNVEAALPANPHVKFFNGDLRGYVKCQVTHDRWKSDYRVVSAPGDANANAFTMTTWVVENGKPGAIEVGTSNYNKIGLAIK</sequence>
<dbReference type="InterPro" id="IPR029052">
    <property type="entry name" value="Metallo-depent_PP-like"/>
</dbReference>
<feature type="region of interest" description="Disordered" evidence="1">
    <location>
        <begin position="323"/>
        <end position="342"/>
    </location>
</feature>
<evidence type="ECO:0000259" key="2">
    <source>
        <dbReference type="Pfam" id="PF09423"/>
    </source>
</evidence>
<dbReference type="PANTHER" id="PTHR43606:SF2">
    <property type="entry name" value="ALKALINE PHOSPHATASE FAMILY PROTEIN (AFU_ORTHOLOGUE AFUA_5G03860)"/>
    <property type="match status" value="1"/>
</dbReference>
<feature type="domain" description="PhoD-like phosphatase metallophosphatase" evidence="2">
    <location>
        <begin position="170"/>
        <end position="491"/>
    </location>
</feature>
<dbReference type="InterPro" id="IPR052900">
    <property type="entry name" value="Phospholipid_Metab_Enz"/>
</dbReference>
<accession>A0A4R2B775</accession>
<dbReference type="RefSeq" id="WP_132010934.1">
    <property type="nucleotide sequence ID" value="NZ_JABUHM010000010.1"/>
</dbReference>
<dbReference type="InterPro" id="IPR032093">
    <property type="entry name" value="PhoD_N"/>
</dbReference>
<dbReference type="InterPro" id="IPR038607">
    <property type="entry name" value="PhoD-like_sf"/>
</dbReference>
<dbReference type="EMBL" id="SLVV01000013">
    <property type="protein sequence ID" value="TCN21219.1"/>
    <property type="molecule type" value="Genomic_DNA"/>
</dbReference>
<evidence type="ECO:0000313" key="5">
    <source>
        <dbReference type="Proteomes" id="UP000295689"/>
    </source>
</evidence>
<dbReference type="CDD" id="cd07389">
    <property type="entry name" value="MPP_PhoD"/>
    <property type="match status" value="1"/>
</dbReference>
<proteinExistence type="predicted"/>
<comment type="caution">
    <text evidence="4">The sequence shown here is derived from an EMBL/GenBank/DDBJ whole genome shotgun (WGS) entry which is preliminary data.</text>
</comment>
<dbReference type="SUPFAM" id="SSF56300">
    <property type="entry name" value="Metallo-dependent phosphatases"/>
    <property type="match status" value="1"/>
</dbReference>
<reference evidence="4 5" key="1">
    <citation type="journal article" date="2015" name="Stand. Genomic Sci.">
        <title>Genomic Encyclopedia of Bacterial and Archaeal Type Strains, Phase III: the genomes of soil and plant-associated and newly described type strains.</title>
        <authorList>
            <person name="Whitman W.B."/>
            <person name="Woyke T."/>
            <person name="Klenk H.P."/>
            <person name="Zhou Y."/>
            <person name="Lilburn T.G."/>
            <person name="Beck B.J."/>
            <person name="De Vos P."/>
            <person name="Vandamme P."/>
            <person name="Eisen J.A."/>
            <person name="Garrity G."/>
            <person name="Hugenholtz P."/>
            <person name="Kyrpides N.C."/>
        </authorList>
    </citation>
    <scope>NUCLEOTIDE SEQUENCE [LARGE SCALE GENOMIC DNA]</scope>
    <source>
        <strain evidence="4 5">CV53</strain>
    </source>
</reference>
<feature type="domain" description="Phospholipase D N-terminal" evidence="3">
    <location>
        <begin position="59"/>
        <end position="157"/>
    </location>
</feature>
<organism evidence="4 5">
    <name type="scientific">Mesobacillus foraminis</name>
    <dbReference type="NCBI Taxonomy" id="279826"/>
    <lineage>
        <taxon>Bacteria</taxon>
        <taxon>Bacillati</taxon>
        <taxon>Bacillota</taxon>
        <taxon>Bacilli</taxon>
        <taxon>Bacillales</taxon>
        <taxon>Bacillaceae</taxon>
        <taxon>Mesobacillus</taxon>
    </lineage>
</organism>
<dbReference type="Pfam" id="PF09423">
    <property type="entry name" value="PhoD"/>
    <property type="match status" value="1"/>
</dbReference>
<evidence type="ECO:0000259" key="3">
    <source>
        <dbReference type="Pfam" id="PF16655"/>
    </source>
</evidence>
<dbReference type="Gene3D" id="3.60.21.70">
    <property type="entry name" value="PhoD-like phosphatase"/>
    <property type="match status" value="1"/>
</dbReference>
<name>A0A4R2B775_9BACI</name>
<dbReference type="InterPro" id="IPR018946">
    <property type="entry name" value="PhoD-like_MPP"/>
</dbReference>
<dbReference type="Pfam" id="PF16655">
    <property type="entry name" value="PhoD_N"/>
    <property type="match status" value="1"/>
</dbReference>
<dbReference type="AlphaFoldDB" id="A0A4R2B775"/>